<name>A0ABR4JN76_9EURO</name>
<evidence type="ECO:0000256" key="1">
    <source>
        <dbReference type="SAM" id="SignalP"/>
    </source>
</evidence>
<organism evidence="2 3">
    <name type="scientific">Aspergillus pseudoustus</name>
    <dbReference type="NCBI Taxonomy" id="1810923"/>
    <lineage>
        <taxon>Eukaryota</taxon>
        <taxon>Fungi</taxon>
        <taxon>Dikarya</taxon>
        <taxon>Ascomycota</taxon>
        <taxon>Pezizomycotina</taxon>
        <taxon>Eurotiomycetes</taxon>
        <taxon>Eurotiomycetidae</taxon>
        <taxon>Eurotiales</taxon>
        <taxon>Aspergillaceae</taxon>
        <taxon>Aspergillus</taxon>
        <taxon>Aspergillus subgen. Nidulantes</taxon>
    </lineage>
</organism>
<feature type="signal peptide" evidence="1">
    <location>
        <begin position="1"/>
        <end position="18"/>
    </location>
</feature>
<dbReference type="EMBL" id="JBFXLU010000109">
    <property type="protein sequence ID" value="KAL2841455.1"/>
    <property type="molecule type" value="Genomic_DNA"/>
</dbReference>
<keyword evidence="1" id="KW-0732">Signal</keyword>
<feature type="chain" id="PRO_5045399207" evidence="1">
    <location>
        <begin position="19"/>
        <end position="120"/>
    </location>
</feature>
<comment type="caution">
    <text evidence="2">The sequence shown here is derived from an EMBL/GenBank/DDBJ whole genome shotgun (WGS) entry which is preliminary data.</text>
</comment>
<accession>A0ABR4JN76</accession>
<evidence type="ECO:0000313" key="3">
    <source>
        <dbReference type="Proteomes" id="UP001610446"/>
    </source>
</evidence>
<gene>
    <name evidence="2" type="ORF">BJY01DRAFT_249560</name>
</gene>
<evidence type="ECO:0000313" key="2">
    <source>
        <dbReference type="EMBL" id="KAL2841455.1"/>
    </source>
</evidence>
<protein>
    <submittedName>
        <fullName evidence="2">Uncharacterized protein</fullName>
    </submittedName>
</protein>
<dbReference type="Gene3D" id="2.30.30.40">
    <property type="entry name" value="SH3 Domains"/>
    <property type="match status" value="1"/>
</dbReference>
<dbReference type="Proteomes" id="UP001610446">
    <property type="component" value="Unassembled WGS sequence"/>
</dbReference>
<keyword evidence="3" id="KW-1185">Reference proteome</keyword>
<proteinExistence type="predicted"/>
<reference evidence="2 3" key="1">
    <citation type="submission" date="2024-07" db="EMBL/GenBank/DDBJ databases">
        <title>Section-level genome sequencing and comparative genomics of Aspergillus sections Usti and Cavernicolus.</title>
        <authorList>
            <consortium name="Lawrence Berkeley National Laboratory"/>
            <person name="Nybo J.L."/>
            <person name="Vesth T.C."/>
            <person name="Theobald S."/>
            <person name="Frisvad J.C."/>
            <person name="Larsen T.O."/>
            <person name="Kjaerboelling I."/>
            <person name="Rothschild-Mancinelli K."/>
            <person name="Lyhne E.K."/>
            <person name="Kogle M.E."/>
            <person name="Barry K."/>
            <person name="Clum A."/>
            <person name="Na H."/>
            <person name="Ledsgaard L."/>
            <person name="Lin J."/>
            <person name="Lipzen A."/>
            <person name="Kuo A."/>
            <person name="Riley R."/>
            <person name="Mondo S."/>
            <person name="Labutti K."/>
            <person name="Haridas S."/>
            <person name="Pangalinan J."/>
            <person name="Salamov A.A."/>
            <person name="Simmons B.A."/>
            <person name="Magnuson J.K."/>
            <person name="Chen J."/>
            <person name="Drula E."/>
            <person name="Henrissat B."/>
            <person name="Wiebenga A."/>
            <person name="Lubbers R.J."/>
            <person name="Gomes A.C."/>
            <person name="Makela M.R."/>
            <person name="Stajich J."/>
            <person name="Grigoriev I.V."/>
            <person name="Mortensen U.H."/>
            <person name="De Vries R.P."/>
            <person name="Baker S.E."/>
            <person name="Andersen M.R."/>
        </authorList>
    </citation>
    <scope>NUCLEOTIDE SEQUENCE [LARGE SCALE GENOMIC DNA]</scope>
    <source>
        <strain evidence="2 3">CBS 123904</strain>
    </source>
</reference>
<sequence>MVPLTLILALATATSTLAAPTPDSSPSTSDTTTLEARKSAQSCKIINVDHYVNCRYQPSLDAGEIFGLKHGTEYVFACKAKGDCYSGNCSWDQITLYGTTCYVNGYFTDSNCSSEKLPAC</sequence>